<dbReference type="RefSeq" id="WP_097651942.1">
    <property type="nucleotide sequence ID" value="NZ_LYXE01000074.1"/>
</dbReference>
<protein>
    <recommendedName>
        <fullName evidence="5">NACHT domain-containing protein</fullName>
    </recommendedName>
</protein>
<comment type="caution">
    <text evidence="3">The sequence shown here is derived from an EMBL/GenBank/DDBJ whole genome shotgun (WGS) entry which is preliminary data.</text>
</comment>
<evidence type="ECO:0000313" key="3">
    <source>
        <dbReference type="EMBL" id="PDV99364.1"/>
    </source>
</evidence>
<feature type="transmembrane region" description="Helical" evidence="2">
    <location>
        <begin position="1032"/>
        <end position="1058"/>
    </location>
</feature>
<keyword evidence="2" id="KW-0812">Transmembrane</keyword>
<proteinExistence type="predicted"/>
<evidence type="ECO:0008006" key="5">
    <source>
        <dbReference type="Google" id="ProtNLM"/>
    </source>
</evidence>
<dbReference type="Gene3D" id="3.40.50.300">
    <property type="entry name" value="P-loop containing nucleotide triphosphate hydrolases"/>
    <property type="match status" value="1"/>
</dbReference>
<dbReference type="EMBL" id="LYXE01000074">
    <property type="protein sequence ID" value="PDV99364.1"/>
    <property type="molecule type" value="Genomic_DNA"/>
</dbReference>
<sequence length="1214" mass="137641">MLTVLFDLFINVLGTFVADFLKEGWRRLRHPASASRWNKEDEEAYLRAIQAALSRRTYFAGSSSRRLTVDVPGSQDPDIYVELSAIDLSARAVRVVANDREVLGRKQNILSFILREQNVLIIGDPGAGKTMTALKYVDLVAKRSLRNSTLLLRAIVKIPVFVDLGLIGEMDERELDEDQAHDWLLHEIREQLRKDTILRSYAEFLFDPQRSTTLRDYFNAGRLVMVLDAFNEVPPNRYELLWDRIKKVAVLTRKFHNSIVITGREKQHNESGRYWGEGNEELLLRISELSDPEIKRLIKKLVEGFAVADHYGKDFIADVLGYQDDTVQLSASQSKTIINPRLARNIRNPLYLTLFFYNYCKYPHKRSYTSIADLFTNWFQTAIINLPNHRKARLIEYLEVLAYGILNSMAQGVEATNISPSTAAAILSSFSTAEQKELGEEAQRCGILAPQQGAIGVRFNHQRFLEFFAARRWFYLHWTLNQTNLDELLQLLAPFYDHPKRHWDEVMIMAASLFDDPTGPLRTIYAAPKTLSAHLYSNYDHRAQLGAYFLEATRDDFAPDVRAAVHNFTSIAITRLTGQLRSGVPVPDQLVYVEALGAIPGAAALEALKETSKDEARSVLVRQEAVRQLAVKFWDKQAQNYFRECLVDVDSELFWQSLPGPVAERTRPLQQQRQRSRVYRKALQIGTGIAIAILVISTALLLIYLWNNWGWLRDAVVFVILGIITIIYIGFLLYMGGLIIYGGFLLIRALGSAMLTRLRRPSSPVPQPTVRSQNDKEATLPVPTAASIIDPPTDDQADDATTAPDPVSGALQMSPAVLAAVNSIEVSQSLPAPEQPSAPAALPRPAPVLYAAAPAPAPVVPQRSAPARQIMREVAAELWELFLNAQFSVMGYVLLILIGIALFRLQDPLFIIYLPGYHLAVTPESAYSVQERLISLALENPLQPDIAYVLFFGSPIFAEANPFSLLERNWIVAAVMILLYITTIASAITSVIIGDRGIRLLLRVGNTYVARRKQLIWEDEDTQWLQQIKRAVVVSAGLMAIALLCLPFALYGSFYIFWLHGEQLRDIFARGLWQFFLRDQRTQWAIGLLVIPYLIGLMSYLTSWLIVRKKYNQQIGRLREVGEKVLTDGRDLDTLLDIINDADKPADYRLEAARYVRKLVKERYWLMKELDGKNLILRRLSSFQNEYHLRKEPLELASVVVNTIRDLKHSMNFT</sequence>
<keyword evidence="2" id="KW-1133">Transmembrane helix</keyword>
<evidence type="ECO:0000256" key="1">
    <source>
        <dbReference type="SAM" id="MobiDB-lite"/>
    </source>
</evidence>
<feature type="transmembrane region" description="Helical" evidence="2">
    <location>
        <begin position="682"/>
        <end position="706"/>
    </location>
</feature>
<feature type="transmembrane region" description="Helical" evidence="2">
    <location>
        <begin position="970"/>
        <end position="993"/>
    </location>
</feature>
<reference evidence="3 4" key="1">
    <citation type="submission" date="2016-05" db="EMBL/GenBank/DDBJ databases">
        <authorList>
            <person name="Lavstsen T."/>
            <person name="Jespersen J.S."/>
        </authorList>
    </citation>
    <scope>NUCLEOTIDE SEQUENCE [LARGE SCALE GENOMIC DNA]</scope>
    <source>
        <strain evidence="3 4">B7-9</strain>
    </source>
</reference>
<dbReference type="SUPFAM" id="SSF52540">
    <property type="entry name" value="P-loop containing nucleoside triphosphate hydrolases"/>
    <property type="match status" value="1"/>
</dbReference>
<keyword evidence="4" id="KW-1185">Reference proteome</keyword>
<evidence type="ECO:0000256" key="2">
    <source>
        <dbReference type="SAM" id="Phobius"/>
    </source>
</evidence>
<keyword evidence="2" id="KW-0472">Membrane</keyword>
<organism evidence="3 4">
    <name type="scientific">Candidatus Chloroploca asiatica</name>
    <dbReference type="NCBI Taxonomy" id="1506545"/>
    <lineage>
        <taxon>Bacteria</taxon>
        <taxon>Bacillati</taxon>
        <taxon>Chloroflexota</taxon>
        <taxon>Chloroflexia</taxon>
        <taxon>Chloroflexales</taxon>
        <taxon>Chloroflexineae</taxon>
        <taxon>Oscillochloridaceae</taxon>
        <taxon>Candidatus Chloroploca</taxon>
    </lineage>
</organism>
<feature type="transmembrane region" description="Helical" evidence="2">
    <location>
        <begin position="1084"/>
        <end position="1107"/>
    </location>
</feature>
<gene>
    <name evidence="3" type="ORF">A9Q02_22215</name>
</gene>
<feature type="region of interest" description="Disordered" evidence="1">
    <location>
        <begin position="759"/>
        <end position="805"/>
    </location>
</feature>
<accession>A0A2H3KMN7</accession>
<dbReference type="InterPro" id="IPR027417">
    <property type="entry name" value="P-loop_NTPase"/>
</dbReference>
<name>A0A2H3KMN7_9CHLR</name>
<dbReference type="OrthoDB" id="134574at2"/>
<dbReference type="Proteomes" id="UP000220922">
    <property type="component" value="Unassembled WGS sequence"/>
</dbReference>
<feature type="transmembrane region" description="Helical" evidence="2">
    <location>
        <begin position="881"/>
        <end position="903"/>
    </location>
</feature>
<evidence type="ECO:0000313" key="4">
    <source>
        <dbReference type="Proteomes" id="UP000220922"/>
    </source>
</evidence>
<dbReference type="AlphaFoldDB" id="A0A2H3KMN7"/>
<feature type="transmembrane region" description="Helical" evidence="2">
    <location>
        <begin position="718"/>
        <end position="750"/>
    </location>
</feature>